<comment type="similarity">
    <text evidence="1 4">Belongs to the bacterial solute-binding protein 9 family.</text>
</comment>
<dbReference type="EMBL" id="FOXW01000004">
    <property type="protein sequence ID" value="SFQ27853.1"/>
    <property type="molecule type" value="Genomic_DNA"/>
</dbReference>
<dbReference type="SUPFAM" id="SSF53807">
    <property type="entry name" value="Helical backbone' metal receptor"/>
    <property type="match status" value="1"/>
</dbReference>
<dbReference type="GO" id="GO:0046872">
    <property type="term" value="F:metal ion binding"/>
    <property type="evidence" value="ECO:0007669"/>
    <property type="project" value="InterPro"/>
</dbReference>
<dbReference type="PRINTS" id="PR00690">
    <property type="entry name" value="ADHESNFAMILY"/>
</dbReference>
<dbReference type="RefSeq" id="WP_092480296.1">
    <property type="nucleotide sequence ID" value="NZ_FOXW01000004.1"/>
</dbReference>
<evidence type="ECO:0000313" key="8">
    <source>
        <dbReference type="EMBL" id="SFQ27853.1"/>
    </source>
</evidence>
<evidence type="ECO:0000313" key="9">
    <source>
        <dbReference type="Proteomes" id="UP000199136"/>
    </source>
</evidence>
<dbReference type="GO" id="GO:0007155">
    <property type="term" value="P:cell adhesion"/>
    <property type="evidence" value="ECO:0007669"/>
    <property type="project" value="InterPro"/>
</dbReference>
<gene>
    <name evidence="8" type="ORF">SAMN04488506_1243</name>
</gene>
<keyword evidence="3 7" id="KW-0732">Signal</keyword>
<dbReference type="STRING" id="82801.SAMN04488506_1243"/>
<reference evidence="8 9" key="1">
    <citation type="submission" date="2016-10" db="EMBL/GenBank/DDBJ databases">
        <authorList>
            <person name="de Groot N.N."/>
        </authorList>
    </citation>
    <scope>NUCLEOTIDE SEQUENCE [LARGE SCALE GENOMIC DNA]</scope>
    <source>
        <strain evidence="8 9">DSM 20581</strain>
    </source>
</reference>
<dbReference type="PRINTS" id="PR00691">
    <property type="entry name" value="ADHESINB"/>
</dbReference>
<dbReference type="CDD" id="cd01017">
    <property type="entry name" value="AdcA"/>
    <property type="match status" value="1"/>
</dbReference>
<evidence type="ECO:0000256" key="5">
    <source>
        <dbReference type="SAM" id="Coils"/>
    </source>
</evidence>
<dbReference type="Proteomes" id="UP000199136">
    <property type="component" value="Unassembled WGS sequence"/>
</dbReference>
<organism evidence="8 9">
    <name type="scientific">Desemzia incerta</name>
    <dbReference type="NCBI Taxonomy" id="82801"/>
    <lineage>
        <taxon>Bacteria</taxon>
        <taxon>Bacillati</taxon>
        <taxon>Bacillota</taxon>
        <taxon>Bacilli</taxon>
        <taxon>Lactobacillales</taxon>
        <taxon>Carnobacteriaceae</taxon>
        <taxon>Desemzia</taxon>
    </lineage>
</organism>
<dbReference type="Gene3D" id="3.40.50.1980">
    <property type="entry name" value="Nitrogenase molybdenum iron protein domain"/>
    <property type="match status" value="2"/>
</dbReference>
<feature type="coiled-coil region" evidence="5">
    <location>
        <begin position="185"/>
        <end position="212"/>
    </location>
</feature>
<feature type="signal peptide" evidence="7">
    <location>
        <begin position="1"/>
        <end position="26"/>
    </location>
</feature>
<dbReference type="GO" id="GO:0030001">
    <property type="term" value="P:metal ion transport"/>
    <property type="evidence" value="ECO:0007669"/>
    <property type="project" value="InterPro"/>
</dbReference>
<evidence type="ECO:0000256" key="3">
    <source>
        <dbReference type="ARBA" id="ARBA00022729"/>
    </source>
</evidence>
<dbReference type="Pfam" id="PF01297">
    <property type="entry name" value="ZnuA"/>
    <property type="match status" value="1"/>
</dbReference>
<evidence type="ECO:0000256" key="4">
    <source>
        <dbReference type="RuleBase" id="RU003512"/>
    </source>
</evidence>
<dbReference type="InterPro" id="IPR050492">
    <property type="entry name" value="Bact_metal-bind_prot9"/>
</dbReference>
<dbReference type="InterPro" id="IPR006127">
    <property type="entry name" value="ZnuA-like"/>
</dbReference>
<feature type="region of interest" description="Disordered" evidence="6">
    <location>
        <begin position="132"/>
        <end position="153"/>
    </location>
</feature>
<sequence length="326" mass="36188">MKKLHKGALVAAVSSLILFLAACGSAQETEQQAGEEKLQVVTTFYPMYDFTKHVAQDLADVSVLVPSGTDTHGFEPSAKDVAKIQEADVFVYNSVEMETWVPSILETIDSTDIVIVDASEGIELLDGDHAHEEEEHAHEDDHDHDHEEEGHSHEVDPHIWLDPVLAQDEVMNIKEGLVEADPENEADYTKNAEAYQVELQELDAEYAAAFENAENRLFVTQHAAFAYLAERYDLEQISIAGLSTDAEPSPSELAEMTEFIQNQNVDYIYFGKTTSSNISETLANETDTELAVLDPIEGITKEDQEAGIDYVTAMRNNLEALKLSIR</sequence>
<evidence type="ECO:0000256" key="6">
    <source>
        <dbReference type="SAM" id="MobiDB-lite"/>
    </source>
</evidence>
<dbReference type="AlphaFoldDB" id="A0A1I5X778"/>
<dbReference type="InterPro" id="IPR006129">
    <property type="entry name" value="AdhesinB"/>
</dbReference>
<dbReference type="InterPro" id="IPR006128">
    <property type="entry name" value="Lipoprotein_PsaA-like"/>
</dbReference>
<evidence type="ECO:0000256" key="2">
    <source>
        <dbReference type="ARBA" id="ARBA00022448"/>
    </source>
</evidence>
<dbReference type="OrthoDB" id="9810636at2"/>
<proteinExistence type="inferred from homology"/>
<keyword evidence="9" id="KW-1185">Reference proteome</keyword>
<keyword evidence="2 4" id="KW-0813">Transport</keyword>
<protein>
    <submittedName>
        <fullName evidence="8">Zinc transport system substrate-binding protein</fullName>
    </submittedName>
</protein>
<name>A0A1I5X778_9LACT</name>
<evidence type="ECO:0000256" key="7">
    <source>
        <dbReference type="SAM" id="SignalP"/>
    </source>
</evidence>
<dbReference type="PROSITE" id="PS51257">
    <property type="entry name" value="PROKAR_LIPOPROTEIN"/>
    <property type="match status" value="1"/>
</dbReference>
<dbReference type="PANTHER" id="PTHR42953:SF3">
    <property type="entry name" value="HIGH-AFFINITY ZINC UPTAKE SYSTEM PROTEIN ZNUA"/>
    <property type="match status" value="1"/>
</dbReference>
<keyword evidence="5" id="KW-0175">Coiled coil</keyword>
<dbReference type="PANTHER" id="PTHR42953">
    <property type="entry name" value="HIGH-AFFINITY ZINC UPTAKE SYSTEM PROTEIN ZNUA-RELATED"/>
    <property type="match status" value="1"/>
</dbReference>
<evidence type="ECO:0000256" key="1">
    <source>
        <dbReference type="ARBA" id="ARBA00011028"/>
    </source>
</evidence>
<feature type="chain" id="PRO_5011636317" evidence="7">
    <location>
        <begin position="27"/>
        <end position="326"/>
    </location>
</feature>
<accession>A0A1I5X778</accession>